<dbReference type="Pfam" id="PF11489">
    <property type="entry name" value="Aim21"/>
    <property type="match status" value="1"/>
</dbReference>
<reference evidence="2 3" key="1">
    <citation type="submission" date="2015-02" db="EMBL/GenBank/DDBJ databases">
        <title>Draft genome sequence of Aspergillus parasiticus SU-1.</title>
        <authorList>
            <person name="Yu J."/>
            <person name="Fedorova N."/>
            <person name="Yin Y."/>
            <person name="Losada L."/>
            <person name="Zafar N."/>
            <person name="Taujale R."/>
            <person name="Ehrlich K.C."/>
            <person name="Bhatnagar D."/>
            <person name="Cleveland T.E."/>
            <person name="Bennett J.W."/>
            <person name="Nierman W.C."/>
        </authorList>
    </citation>
    <scope>NUCLEOTIDE SEQUENCE [LARGE SCALE GENOMIC DNA]</scope>
    <source>
        <strain evidence="3">ATCC 56775 / NRRL 5862 / SRRC 143 / SU-1</strain>
    </source>
</reference>
<feature type="compositionally biased region" description="Polar residues" evidence="1">
    <location>
        <begin position="170"/>
        <end position="186"/>
    </location>
</feature>
<feature type="compositionally biased region" description="Polar residues" evidence="1">
    <location>
        <begin position="872"/>
        <end position="886"/>
    </location>
</feature>
<dbReference type="EMBL" id="JZEE01000380">
    <property type="protein sequence ID" value="KJK64935.1"/>
    <property type="molecule type" value="Genomic_DNA"/>
</dbReference>
<feature type="compositionally biased region" description="Basic and acidic residues" evidence="1">
    <location>
        <begin position="451"/>
        <end position="463"/>
    </location>
</feature>
<feature type="compositionally biased region" description="Basic and acidic residues" evidence="1">
    <location>
        <begin position="491"/>
        <end position="502"/>
    </location>
</feature>
<evidence type="ECO:0000313" key="3">
    <source>
        <dbReference type="Proteomes" id="UP000033540"/>
    </source>
</evidence>
<feature type="region of interest" description="Disordered" evidence="1">
    <location>
        <begin position="332"/>
        <end position="730"/>
    </location>
</feature>
<feature type="compositionally biased region" description="Polar residues" evidence="1">
    <location>
        <begin position="837"/>
        <end position="846"/>
    </location>
</feature>
<gene>
    <name evidence="2" type="ORF">P875_00010801</name>
</gene>
<feature type="region of interest" description="Disordered" evidence="1">
    <location>
        <begin position="743"/>
        <end position="793"/>
    </location>
</feature>
<proteinExistence type="predicted"/>
<comment type="caution">
    <text evidence="2">The sequence shown here is derived from an EMBL/GenBank/DDBJ whole genome shotgun (WGS) entry which is preliminary data.</text>
</comment>
<feature type="compositionally biased region" description="Basic and acidic residues" evidence="1">
    <location>
        <begin position="518"/>
        <end position="537"/>
    </location>
</feature>
<name>A0A0F0IB77_ASPPU</name>
<feature type="region of interest" description="Disordered" evidence="1">
    <location>
        <begin position="1"/>
        <end position="294"/>
    </location>
</feature>
<evidence type="ECO:0000256" key="1">
    <source>
        <dbReference type="SAM" id="MobiDB-lite"/>
    </source>
</evidence>
<feature type="region of interest" description="Disordered" evidence="1">
    <location>
        <begin position="836"/>
        <end position="960"/>
    </location>
</feature>
<feature type="compositionally biased region" description="Basic and acidic residues" evidence="1">
    <location>
        <begin position="187"/>
        <end position="200"/>
    </location>
</feature>
<accession>A0A0F0IB77</accession>
<feature type="compositionally biased region" description="Basic and acidic residues" evidence="1">
    <location>
        <begin position="380"/>
        <end position="404"/>
    </location>
</feature>
<evidence type="ECO:0008006" key="4">
    <source>
        <dbReference type="Google" id="ProtNLM"/>
    </source>
</evidence>
<feature type="compositionally biased region" description="Polar residues" evidence="1">
    <location>
        <begin position="464"/>
        <end position="484"/>
    </location>
</feature>
<feature type="compositionally biased region" description="Polar residues" evidence="1">
    <location>
        <begin position="549"/>
        <end position="561"/>
    </location>
</feature>
<feature type="compositionally biased region" description="Pro residues" evidence="1">
    <location>
        <begin position="686"/>
        <end position="697"/>
    </location>
</feature>
<feature type="compositionally biased region" description="Acidic residues" evidence="1">
    <location>
        <begin position="503"/>
        <end position="517"/>
    </location>
</feature>
<feature type="compositionally biased region" description="Basic and acidic residues" evidence="1">
    <location>
        <begin position="99"/>
        <end position="109"/>
    </location>
</feature>
<feature type="compositionally biased region" description="Low complexity" evidence="1">
    <location>
        <begin position="718"/>
        <end position="727"/>
    </location>
</feature>
<dbReference type="InterPro" id="IPR021582">
    <property type="entry name" value="Aim21"/>
</dbReference>
<evidence type="ECO:0000313" key="2">
    <source>
        <dbReference type="EMBL" id="KJK64935.1"/>
    </source>
</evidence>
<feature type="compositionally biased region" description="Basic and acidic residues" evidence="1">
    <location>
        <begin position="757"/>
        <end position="767"/>
    </location>
</feature>
<feature type="compositionally biased region" description="Basic and acidic residues" evidence="1">
    <location>
        <begin position="260"/>
        <end position="279"/>
    </location>
</feature>
<dbReference type="Proteomes" id="UP000033540">
    <property type="component" value="Unassembled WGS sequence"/>
</dbReference>
<dbReference type="STRING" id="1403190.A0A0F0IB77"/>
<sequence length="960" mass="103988">MTTQSAPVIPPRPSRSPNQQGLAPADVPKIPPRPTRPFDRSVSPLRDSYAPSPLNEPPNGSSLTRTISQDVPQRPPSVTIPSLGEEGNEYEALNMDDISDSHRESHHSTPAEMRNVGSDLKLHAPRPSLPSSSAKAKVQAVTRTDSRQAAAAGLSGTSSPAPDDHERPTRSLQSRTSYSRADSSTSIDRRLSMNGDEHGIRVPMYPNAGDVQAPSPSPYHLEQNSGQRSGRSHNRTRSGREASLPPGSYGLHGHGVQPNDKFEKAWYEKHPEEYVKEEQGQYGPGVGSPRPDWALSSDDLNKIVRGSAVTGSGLGTSPAVIGTPEEEVGYIAADEYTHRLSSPPPESRRGSRLVAESPLRKESVPSAETEGQQQAAASKDTAHKSEEPGVIHVDEPYHHLHHPDGFAQTPGPEELSGKHGEGDVDEDEPILAADEVRPESAFQHPAVSPTFDRRESMEVDRSHTPSVNHSRSNSRTASHRNSLPTLAWYNSRDEREETHTPLEDVEEYEPLFPEDDDAEKKPLSTTDRFKQRPDMLKHRFPSQDIWEDSPNSLQLHATVSTPDVPKNENFETPEQESFRRSQANRVDPHKVASQILQSEGHLDEKSVSRPDIVKQRFPSRDIWEDAPESQKLVTTVEPAEEKEVKSPDVPAKPSIPTRPQKRPQQAPPVDASTKPVTSPTEKRQPPSIPDRPKPQVPTRPAKPVFPGNGGEPKDAAAKPKPAVPARPGGSKIAALKAGFLSDLNSRLQLGPQAPPKPQEKKTEEPPAEKAPLSDARKGRARGPARRRPAAENVAAKLPTISEVRITETWNVWEVNEAGNLVVGSGKQVDKNEVAALDTTSSESNTMAPPIAKNTAGELTDPQPTVSPKEDPVSSSNSTPSETQPPTFTEAAHTVTSSLDGEGPVVAPTTKRDEPEASSQAISAETDVDKTPSTPSAESEVEDIAEVAAATADGKRPSEGN</sequence>
<dbReference type="AlphaFoldDB" id="A0A0F0IB77"/>
<feature type="compositionally biased region" description="Basic residues" evidence="1">
    <location>
        <begin position="778"/>
        <end position="787"/>
    </location>
</feature>
<dbReference type="OrthoDB" id="5386574at2759"/>
<organism evidence="2 3">
    <name type="scientific">Aspergillus parasiticus (strain ATCC 56775 / NRRL 5862 / SRRC 143 / SU-1)</name>
    <dbReference type="NCBI Taxonomy" id="1403190"/>
    <lineage>
        <taxon>Eukaryota</taxon>
        <taxon>Fungi</taxon>
        <taxon>Dikarya</taxon>
        <taxon>Ascomycota</taxon>
        <taxon>Pezizomycotina</taxon>
        <taxon>Eurotiomycetes</taxon>
        <taxon>Eurotiomycetidae</taxon>
        <taxon>Eurotiales</taxon>
        <taxon>Aspergillaceae</taxon>
        <taxon>Aspergillus</taxon>
        <taxon>Aspergillus subgen. Circumdati</taxon>
    </lineage>
</organism>
<feature type="compositionally biased region" description="Polar residues" evidence="1">
    <location>
        <begin position="58"/>
        <end position="71"/>
    </location>
</feature>
<feature type="compositionally biased region" description="Basic and acidic residues" evidence="1">
    <location>
        <begin position="600"/>
        <end position="623"/>
    </location>
</feature>
<protein>
    <recommendedName>
        <fullName evidence="4">Altered inheritance of mitochondria protein 21</fullName>
    </recommendedName>
</protein>